<evidence type="ECO:0000256" key="10">
    <source>
        <dbReference type="ARBA" id="ARBA00022989"/>
    </source>
</evidence>
<evidence type="ECO:0000256" key="6">
    <source>
        <dbReference type="ARBA" id="ARBA00022475"/>
    </source>
</evidence>
<keyword evidence="18" id="KW-1185">Reference proteome</keyword>
<sequence length="617" mass="69971">MKLSKDKKPIAIKKINILFFIVFILFAAIIFRLSYVQLVEGEKYKELADKNRTKKIPITAPRGLIKDANKEILVSNKTVWTITFQIDEDSEQDFEKIAYNLAKILAKPEDDIEQVKEDILKSMDVGPYYRASKYIPRVIKVDINEKARAYIEEHKAELPGIEIIPDQMRNYIYNDFMAQVIGYTRSIPNSELDYYQALGYKLTDRIGRYGLEKQYEYVLHGRDGENVVEVDSRYSAIKQKDLKKPIPGNNIILTVDRRFQQAVEQSMEKQINRLQSRTVKPLKDVEKATAVVLDVKTGAVLAMGNYPRFDPNWYNSPISQELYENYIMPYAANTAIRGRFPVGSTVKPLTVLMGLEEEIIEPDTVIVDKGRILYDRDPNGNPLYMKNYGSKANGPITLQQALQKSSNVFMTEIALAMREKFGIIKTLEIMRYYDRMFGLGEKTGIDLPEELPGYMSSSLNYVHHTIGQHDTFTAMQLAQYVTAIANGGYRMRPYLVQAIEDGVSGKIIYKFEPEVLNKVDISEENLKAVQEGMYEVTQPGGTAYYALRGLPIKIAAKTGTAQAAERNKDDHGIFIGYAPYESPEIAFAIIIPYGGGSSAAGPIVRDIIEAYLQIYKS</sequence>
<comment type="caution">
    <text evidence="17">The sequence shown here is derived from an EMBL/GenBank/DDBJ whole genome shotgun (WGS) entry which is preliminary data.</text>
</comment>
<comment type="subcellular location">
    <subcellularLocation>
        <location evidence="2">Cell membrane</location>
    </subcellularLocation>
    <subcellularLocation>
        <location evidence="1">Membrane</location>
        <topology evidence="1">Single-pass membrane protein</topology>
    </subcellularLocation>
</comment>
<dbReference type="GO" id="GO:0009002">
    <property type="term" value="F:serine-type D-Ala-D-Ala carboxypeptidase activity"/>
    <property type="evidence" value="ECO:0007669"/>
    <property type="project" value="UniProtKB-EC"/>
</dbReference>
<dbReference type="EC" id="3.4.16.4" evidence="5"/>
<feature type="domain" description="Penicillin-binding protein dimerisation" evidence="16">
    <location>
        <begin position="58"/>
        <end position="237"/>
    </location>
</feature>
<dbReference type="Pfam" id="PF00905">
    <property type="entry name" value="Transpeptidase"/>
    <property type="match status" value="1"/>
</dbReference>
<dbReference type="InterPro" id="IPR005311">
    <property type="entry name" value="PBP_dimer"/>
</dbReference>
<evidence type="ECO:0000256" key="13">
    <source>
        <dbReference type="ARBA" id="ARBA00034000"/>
    </source>
</evidence>
<dbReference type="Proteomes" id="UP000243739">
    <property type="component" value="Unassembled WGS sequence"/>
</dbReference>
<dbReference type="STRING" id="337097.BHF71_03205"/>
<dbReference type="InterPro" id="IPR036138">
    <property type="entry name" value="PBP_dimer_sf"/>
</dbReference>
<name>A0A1D2YSQ8_9BACI</name>
<evidence type="ECO:0000256" key="12">
    <source>
        <dbReference type="ARBA" id="ARBA00023316"/>
    </source>
</evidence>
<comment type="catalytic activity">
    <reaction evidence="13">
        <text>Preferential cleavage: (Ac)2-L-Lys-D-Ala-|-D-Ala. Also transpeptidation of peptidyl-alanyl moieties that are N-acyl substituents of D-alanine.</text>
        <dbReference type="EC" id="3.4.16.4"/>
    </reaction>
</comment>
<dbReference type="Gene3D" id="3.40.710.10">
    <property type="entry name" value="DD-peptidase/beta-lactamase superfamily"/>
    <property type="match status" value="1"/>
</dbReference>
<dbReference type="UniPathway" id="UPA00219"/>
<dbReference type="GO" id="GO:0008658">
    <property type="term" value="F:penicillin binding"/>
    <property type="evidence" value="ECO:0007669"/>
    <property type="project" value="InterPro"/>
</dbReference>
<keyword evidence="9" id="KW-0573">Peptidoglycan synthesis</keyword>
<dbReference type="SUPFAM" id="SSF56601">
    <property type="entry name" value="beta-lactamase/transpeptidase-like"/>
    <property type="match status" value="1"/>
</dbReference>
<dbReference type="GO" id="GO:0005886">
    <property type="term" value="C:plasma membrane"/>
    <property type="evidence" value="ECO:0007669"/>
    <property type="project" value="UniProtKB-SubCell"/>
</dbReference>
<comment type="similarity">
    <text evidence="4">Belongs to the transpeptidase family.</text>
</comment>
<keyword evidence="12" id="KW-0961">Cell wall biogenesis/degradation</keyword>
<feature type="transmembrane region" description="Helical" evidence="14">
    <location>
        <begin position="15"/>
        <end position="35"/>
    </location>
</feature>
<dbReference type="OrthoDB" id="9770103at2"/>
<evidence type="ECO:0000256" key="8">
    <source>
        <dbReference type="ARBA" id="ARBA00022960"/>
    </source>
</evidence>
<evidence type="ECO:0000313" key="18">
    <source>
        <dbReference type="Proteomes" id="UP000243739"/>
    </source>
</evidence>
<evidence type="ECO:0000256" key="11">
    <source>
        <dbReference type="ARBA" id="ARBA00023136"/>
    </source>
</evidence>
<keyword evidence="10 14" id="KW-1133">Transmembrane helix</keyword>
<dbReference type="EMBL" id="MIJF01000056">
    <property type="protein sequence ID" value="OEF98043.1"/>
    <property type="molecule type" value="Genomic_DNA"/>
</dbReference>
<dbReference type="Gene3D" id="3.90.1310.10">
    <property type="entry name" value="Penicillin-binding protein 2a (Domain 2)"/>
    <property type="match status" value="1"/>
</dbReference>
<dbReference type="GO" id="GO:0008360">
    <property type="term" value="P:regulation of cell shape"/>
    <property type="evidence" value="ECO:0007669"/>
    <property type="project" value="UniProtKB-KW"/>
</dbReference>
<dbReference type="RefSeq" id="WP_069657343.1">
    <property type="nucleotide sequence ID" value="NZ_MIJF01000056.1"/>
</dbReference>
<evidence type="ECO:0000256" key="14">
    <source>
        <dbReference type="SAM" id="Phobius"/>
    </source>
</evidence>
<evidence type="ECO:0000256" key="5">
    <source>
        <dbReference type="ARBA" id="ARBA00012448"/>
    </source>
</evidence>
<keyword evidence="6" id="KW-1003">Cell membrane</keyword>
<keyword evidence="11 14" id="KW-0472">Membrane</keyword>
<dbReference type="Pfam" id="PF03717">
    <property type="entry name" value="PBP_dimer"/>
    <property type="match status" value="1"/>
</dbReference>
<evidence type="ECO:0000259" key="15">
    <source>
        <dbReference type="Pfam" id="PF00905"/>
    </source>
</evidence>
<dbReference type="GO" id="GO:0071972">
    <property type="term" value="F:peptidoglycan L,D-transpeptidase activity"/>
    <property type="evidence" value="ECO:0007669"/>
    <property type="project" value="TreeGrafter"/>
</dbReference>
<evidence type="ECO:0000313" key="17">
    <source>
        <dbReference type="EMBL" id="OEF98043.1"/>
    </source>
</evidence>
<evidence type="ECO:0000256" key="2">
    <source>
        <dbReference type="ARBA" id="ARBA00004236"/>
    </source>
</evidence>
<protein>
    <recommendedName>
        <fullName evidence="5">serine-type D-Ala-D-Ala carboxypeptidase</fullName>
        <ecNumber evidence="5">3.4.16.4</ecNumber>
    </recommendedName>
</protein>
<evidence type="ECO:0000256" key="3">
    <source>
        <dbReference type="ARBA" id="ARBA00004752"/>
    </source>
</evidence>
<feature type="domain" description="Penicillin-binding protein transpeptidase" evidence="15">
    <location>
        <begin position="289"/>
        <end position="609"/>
    </location>
</feature>
<reference evidence="17 18" key="1">
    <citation type="submission" date="2016-09" db="EMBL/GenBank/DDBJ databases">
        <title>Draft genome sequence for the type strain of Vulcanibacillus modesticaldus BR, a strictly anaerobic, moderately thermophilic, and nitrate-reducing bacterium from deep sea-hydrothermal vents of the Mid-Atlantic Ridge.</title>
        <authorList>
            <person name="Abin C.A."/>
            <person name="Hollibaugh J.T."/>
        </authorList>
    </citation>
    <scope>NUCLEOTIDE SEQUENCE [LARGE SCALE GENOMIC DNA]</scope>
    <source>
        <strain evidence="17 18">BR</strain>
    </source>
</reference>
<dbReference type="GO" id="GO:0071555">
    <property type="term" value="P:cell wall organization"/>
    <property type="evidence" value="ECO:0007669"/>
    <property type="project" value="UniProtKB-KW"/>
</dbReference>
<gene>
    <name evidence="17" type="ORF">BHF71_03205</name>
</gene>
<organism evidence="17 18">
    <name type="scientific">Vulcanibacillus modesticaldus</name>
    <dbReference type="NCBI Taxonomy" id="337097"/>
    <lineage>
        <taxon>Bacteria</taxon>
        <taxon>Bacillati</taxon>
        <taxon>Bacillota</taxon>
        <taxon>Bacilli</taxon>
        <taxon>Bacillales</taxon>
        <taxon>Bacillaceae</taxon>
        <taxon>Vulcanibacillus</taxon>
    </lineage>
</organism>
<dbReference type="InterPro" id="IPR012338">
    <property type="entry name" value="Beta-lactam/transpept-like"/>
</dbReference>
<evidence type="ECO:0000256" key="7">
    <source>
        <dbReference type="ARBA" id="ARBA00022692"/>
    </source>
</evidence>
<comment type="pathway">
    <text evidence="3">Cell wall biogenesis; peptidoglycan biosynthesis.</text>
</comment>
<evidence type="ECO:0000256" key="9">
    <source>
        <dbReference type="ARBA" id="ARBA00022984"/>
    </source>
</evidence>
<keyword evidence="7 14" id="KW-0812">Transmembrane</keyword>
<evidence type="ECO:0000256" key="4">
    <source>
        <dbReference type="ARBA" id="ARBA00007171"/>
    </source>
</evidence>
<accession>A0A1D2YSQ8</accession>
<evidence type="ECO:0000256" key="1">
    <source>
        <dbReference type="ARBA" id="ARBA00004167"/>
    </source>
</evidence>
<dbReference type="GO" id="GO:0009252">
    <property type="term" value="P:peptidoglycan biosynthetic process"/>
    <property type="evidence" value="ECO:0007669"/>
    <property type="project" value="UniProtKB-UniPathway"/>
</dbReference>
<keyword evidence="8" id="KW-0133">Cell shape</keyword>
<dbReference type="AlphaFoldDB" id="A0A1D2YSQ8"/>
<dbReference type="SUPFAM" id="SSF56519">
    <property type="entry name" value="Penicillin binding protein dimerisation domain"/>
    <property type="match status" value="1"/>
</dbReference>
<dbReference type="InterPro" id="IPR050515">
    <property type="entry name" value="Beta-lactam/transpept"/>
</dbReference>
<dbReference type="PANTHER" id="PTHR30627:SF2">
    <property type="entry name" value="PEPTIDOGLYCAN D,D-TRANSPEPTIDASE MRDA"/>
    <property type="match status" value="1"/>
</dbReference>
<evidence type="ECO:0000259" key="16">
    <source>
        <dbReference type="Pfam" id="PF03717"/>
    </source>
</evidence>
<dbReference type="PANTHER" id="PTHR30627">
    <property type="entry name" value="PEPTIDOGLYCAN D,D-TRANSPEPTIDASE"/>
    <property type="match status" value="1"/>
</dbReference>
<proteinExistence type="inferred from homology"/>
<dbReference type="InterPro" id="IPR001460">
    <property type="entry name" value="PCN-bd_Tpept"/>
</dbReference>